<reference evidence="3 4" key="1">
    <citation type="submission" date="2020-05" db="EMBL/GenBank/DDBJ databases">
        <title>Hymenobacter terrestris sp. nov. and Hymenobacter lapidiphilus sp. nov., isolated from regoliths in Antarctica.</title>
        <authorList>
            <person name="Sedlacek I."/>
            <person name="Pantucek R."/>
            <person name="Zeman M."/>
            <person name="Holochova P."/>
            <person name="Kralova S."/>
            <person name="Stankova E."/>
            <person name="Sedo O."/>
            <person name="Micenkova L."/>
            <person name="Svec P."/>
            <person name="Gupta V."/>
            <person name="Sood U."/>
            <person name="Korpole U.S."/>
            <person name="Lal R."/>
        </authorList>
    </citation>
    <scope>NUCLEOTIDE SEQUENCE [LARGE SCALE GENOMIC DNA]</scope>
    <source>
        <strain evidence="3 4">P5342</strain>
    </source>
</reference>
<evidence type="ECO:0000313" key="4">
    <source>
        <dbReference type="Proteomes" id="UP000565521"/>
    </source>
</evidence>
<feature type="transmembrane region" description="Helical" evidence="1">
    <location>
        <begin position="99"/>
        <end position="121"/>
    </location>
</feature>
<keyword evidence="1" id="KW-0472">Membrane</keyword>
<keyword evidence="4" id="KW-1185">Reference proteome</keyword>
<evidence type="ECO:0000313" key="3">
    <source>
        <dbReference type="EMBL" id="NVO32637.1"/>
    </source>
</evidence>
<name>A0A7Y7U6P7_9BACT</name>
<comment type="caution">
    <text evidence="3">The sequence shown here is derived from an EMBL/GenBank/DDBJ whole genome shotgun (WGS) entry which is preliminary data.</text>
</comment>
<feature type="transmembrane region" description="Helical" evidence="1">
    <location>
        <begin position="216"/>
        <end position="234"/>
    </location>
</feature>
<dbReference type="Proteomes" id="UP000565521">
    <property type="component" value="Unassembled WGS sequence"/>
</dbReference>
<dbReference type="AlphaFoldDB" id="A0A7Y7U6P7"/>
<gene>
    <name evidence="3" type="ORF">HW554_15580</name>
</gene>
<feature type="transmembrane region" description="Helical" evidence="1">
    <location>
        <begin position="311"/>
        <end position="335"/>
    </location>
</feature>
<accession>A0A7Y7U6P7</accession>
<feature type="transmembrane region" description="Helical" evidence="1">
    <location>
        <begin position="347"/>
        <end position="367"/>
    </location>
</feature>
<feature type="domain" description="DUF2157" evidence="2">
    <location>
        <begin position="12"/>
        <end position="147"/>
    </location>
</feature>
<feature type="transmembrane region" description="Helical" evidence="1">
    <location>
        <begin position="40"/>
        <end position="61"/>
    </location>
</feature>
<keyword evidence="1" id="KW-1133">Transmembrane helix</keyword>
<dbReference type="Pfam" id="PF09925">
    <property type="entry name" value="DUF2157"/>
    <property type="match status" value="1"/>
</dbReference>
<dbReference type="EMBL" id="JABKAU010000033">
    <property type="protein sequence ID" value="NVO32637.1"/>
    <property type="molecule type" value="Genomic_DNA"/>
</dbReference>
<keyword evidence="1" id="KW-0812">Transmembrane</keyword>
<evidence type="ECO:0000259" key="2">
    <source>
        <dbReference type="Pfam" id="PF09925"/>
    </source>
</evidence>
<organism evidence="3 4">
    <name type="scientific">Hymenobacter lapidiphilus</name>
    <dbReference type="NCBI Taxonomy" id="2608003"/>
    <lineage>
        <taxon>Bacteria</taxon>
        <taxon>Pseudomonadati</taxon>
        <taxon>Bacteroidota</taxon>
        <taxon>Cytophagia</taxon>
        <taxon>Cytophagales</taxon>
        <taxon>Hymenobacteraceae</taxon>
        <taxon>Hymenobacter</taxon>
    </lineage>
</organism>
<dbReference type="InterPro" id="IPR018677">
    <property type="entry name" value="DUF2157"/>
</dbReference>
<proteinExistence type="predicted"/>
<dbReference type="RefSeq" id="WP_176909507.1">
    <property type="nucleotide sequence ID" value="NZ_JABKAU010000033.1"/>
</dbReference>
<sequence length="416" mass="44635">MSRKLLEGDGPEWVRRGVITEGQREALLALYPTEANAIGLLPLLGSLLVLLSALSVVAANWQSLPELLRLGLLLATLVAAYTGGEYFRRRGNTSLGMGLVALGLVVFGASIVLTSQLYQLIGYDLTGLLAWAVAGMSLTWLYRSRLLFLVTVIISGIVQGYNTGQLGAFSYLTAAGTALGLGLYWWRRPDALLGGVLAGGLLWQAALLINHLHVKITWFFIPAMLVYALGDWQADRPAGRALQGPPLAAAFLFTLGLALFGESDFYAGQLRAPLIPYLAALGAVLALSLVGKQRRGRLSGATDWLLLLPGFYFTGGLPLAVATLVVLYAYSGSVLLRAHQEQNPDRVTLGTVLFVLTTAVAYFKLTWGFFDKSLFFLLGGLLLLGLSWWLQRRAARTLAAANTTAANITAASAPKP</sequence>
<feature type="transmembrane region" description="Helical" evidence="1">
    <location>
        <begin position="246"/>
        <end position="267"/>
    </location>
</feature>
<feature type="transmembrane region" description="Helical" evidence="1">
    <location>
        <begin position="168"/>
        <end position="186"/>
    </location>
</feature>
<feature type="transmembrane region" description="Helical" evidence="1">
    <location>
        <begin position="274"/>
        <end position="291"/>
    </location>
</feature>
<evidence type="ECO:0000256" key="1">
    <source>
        <dbReference type="SAM" id="Phobius"/>
    </source>
</evidence>
<protein>
    <submittedName>
        <fullName evidence="3">DUF2157 domain-containing protein</fullName>
    </submittedName>
</protein>
<feature type="transmembrane region" description="Helical" evidence="1">
    <location>
        <begin position="373"/>
        <end position="390"/>
    </location>
</feature>
<feature type="transmembrane region" description="Helical" evidence="1">
    <location>
        <begin position="67"/>
        <end position="87"/>
    </location>
</feature>